<dbReference type="InterPro" id="IPR036097">
    <property type="entry name" value="HisK_dim/P_sf"/>
</dbReference>
<dbReference type="PANTHER" id="PTHR42878">
    <property type="entry name" value="TWO-COMPONENT HISTIDINE KINASE"/>
    <property type="match status" value="1"/>
</dbReference>
<dbReference type="Proteomes" id="UP001143486">
    <property type="component" value="Unassembled WGS sequence"/>
</dbReference>
<evidence type="ECO:0000259" key="6">
    <source>
        <dbReference type="PROSITE" id="PS50109"/>
    </source>
</evidence>
<dbReference type="PROSITE" id="PS50109">
    <property type="entry name" value="HIS_KIN"/>
    <property type="match status" value="1"/>
</dbReference>
<dbReference type="InterPro" id="IPR005467">
    <property type="entry name" value="His_kinase_dom"/>
</dbReference>
<dbReference type="GO" id="GO:0000155">
    <property type="term" value="F:phosphorelay sensor kinase activity"/>
    <property type="evidence" value="ECO:0007669"/>
    <property type="project" value="InterPro"/>
</dbReference>
<proteinExistence type="predicted"/>
<dbReference type="AlphaFoldDB" id="A0A9W6ILZ8"/>
<organism evidence="7 8">
    <name type="scientific">Maricaulis virginensis</name>
    <dbReference type="NCBI Taxonomy" id="144022"/>
    <lineage>
        <taxon>Bacteria</taxon>
        <taxon>Pseudomonadati</taxon>
        <taxon>Pseudomonadota</taxon>
        <taxon>Alphaproteobacteria</taxon>
        <taxon>Maricaulales</taxon>
        <taxon>Maricaulaceae</taxon>
        <taxon>Maricaulis</taxon>
    </lineage>
</organism>
<keyword evidence="4" id="KW-0418">Kinase</keyword>
<reference evidence="7" key="2">
    <citation type="submission" date="2023-01" db="EMBL/GenBank/DDBJ databases">
        <authorList>
            <person name="Sun Q."/>
            <person name="Evtushenko L."/>
        </authorList>
    </citation>
    <scope>NUCLEOTIDE SEQUENCE</scope>
    <source>
        <strain evidence="7">VKM B-1513</strain>
    </source>
</reference>
<keyword evidence="5" id="KW-1133">Transmembrane helix</keyword>
<dbReference type="PANTHER" id="PTHR42878:SF15">
    <property type="entry name" value="BACTERIOPHYTOCHROME"/>
    <property type="match status" value="1"/>
</dbReference>
<comment type="caution">
    <text evidence="7">The sequence shown here is derived from an EMBL/GenBank/DDBJ whole genome shotgun (WGS) entry which is preliminary data.</text>
</comment>
<dbReference type="Pfam" id="PF02518">
    <property type="entry name" value="HATPase_c"/>
    <property type="match status" value="1"/>
</dbReference>
<evidence type="ECO:0000313" key="7">
    <source>
        <dbReference type="EMBL" id="GLK51381.1"/>
    </source>
</evidence>
<name>A0A9W6ILZ8_9PROT</name>
<keyword evidence="5" id="KW-0812">Transmembrane</keyword>
<dbReference type="InterPro" id="IPR003594">
    <property type="entry name" value="HATPase_dom"/>
</dbReference>
<dbReference type="SMART" id="SM00387">
    <property type="entry name" value="HATPase_c"/>
    <property type="match status" value="1"/>
</dbReference>
<protein>
    <recommendedName>
        <fullName evidence="2">histidine kinase</fullName>
        <ecNumber evidence="2">2.7.13.3</ecNumber>
    </recommendedName>
</protein>
<keyword evidence="5" id="KW-0472">Membrane</keyword>
<dbReference type="GO" id="GO:0000156">
    <property type="term" value="F:phosphorelay response regulator activity"/>
    <property type="evidence" value="ECO:0007669"/>
    <property type="project" value="TreeGrafter"/>
</dbReference>
<dbReference type="InterPro" id="IPR050351">
    <property type="entry name" value="BphY/WalK/GraS-like"/>
</dbReference>
<comment type="catalytic activity">
    <reaction evidence="1">
        <text>ATP + protein L-histidine = ADP + protein N-phospho-L-histidine.</text>
        <dbReference type="EC" id="2.7.13.3"/>
    </reaction>
</comment>
<keyword evidence="8" id="KW-1185">Reference proteome</keyword>
<evidence type="ECO:0000256" key="5">
    <source>
        <dbReference type="SAM" id="Phobius"/>
    </source>
</evidence>
<sequence>MFMSQPDPDRAGLQQRIVPVLAAICLLLAAGAGLPLARATPAALTIVLALVALLLAVVIISWRQTDRVLTRQNSDRARIARLEAEKADLEIFVNAATHDLHEPLRKIQVFGDRLRDQLGLLPDPALAQPLDRMTAAAGRMRDLLDALLVHVRVRDDRTVITSVDLDAILAGILEDRAADIQAAQAKIEAGTLGAVEADAVQMRTLLENLVDNALKYRRLDASVNILISTQADDNEAGGRVTIEISDNGIGFDPRHAERIFGLFERLHSRDAYPGAGVGLATSRKIAERHGGSLSARGEPGSGACFTLILPRRRANLLSDPARRAD</sequence>
<dbReference type="EC" id="2.7.13.3" evidence="2"/>
<dbReference type="PRINTS" id="PR00344">
    <property type="entry name" value="BCTRLSENSOR"/>
</dbReference>
<evidence type="ECO:0000256" key="2">
    <source>
        <dbReference type="ARBA" id="ARBA00012438"/>
    </source>
</evidence>
<dbReference type="Gene3D" id="1.10.287.130">
    <property type="match status" value="1"/>
</dbReference>
<dbReference type="SUPFAM" id="SSF47384">
    <property type="entry name" value="Homodimeric domain of signal transducing histidine kinase"/>
    <property type="match status" value="1"/>
</dbReference>
<dbReference type="GO" id="GO:0030295">
    <property type="term" value="F:protein kinase activator activity"/>
    <property type="evidence" value="ECO:0007669"/>
    <property type="project" value="TreeGrafter"/>
</dbReference>
<dbReference type="InterPro" id="IPR004358">
    <property type="entry name" value="Sig_transdc_His_kin-like_C"/>
</dbReference>
<dbReference type="GO" id="GO:0007234">
    <property type="term" value="P:osmosensory signaling via phosphorelay pathway"/>
    <property type="evidence" value="ECO:0007669"/>
    <property type="project" value="TreeGrafter"/>
</dbReference>
<dbReference type="SUPFAM" id="SSF55874">
    <property type="entry name" value="ATPase domain of HSP90 chaperone/DNA topoisomerase II/histidine kinase"/>
    <property type="match status" value="1"/>
</dbReference>
<reference evidence="7" key="1">
    <citation type="journal article" date="2014" name="Int. J. Syst. Evol. Microbiol.">
        <title>Complete genome sequence of Corynebacterium casei LMG S-19264T (=DSM 44701T), isolated from a smear-ripened cheese.</title>
        <authorList>
            <consortium name="US DOE Joint Genome Institute (JGI-PGF)"/>
            <person name="Walter F."/>
            <person name="Albersmeier A."/>
            <person name="Kalinowski J."/>
            <person name="Ruckert C."/>
        </authorList>
    </citation>
    <scope>NUCLEOTIDE SEQUENCE</scope>
    <source>
        <strain evidence="7">VKM B-1513</strain>
    </source>
</reference>
<dbReference type="InterPro" id="IPR036890">
    <property type="entry name" value="HATPase_C_sf"/>
</dbReference>
<dbReference type="Gene3D" id="3.30.565.10">
    <property type="entry name" value="Histidine kinase-like ATPase, C-terminal domain"/>
    <property type="match status" value="1"/>
</dbReference>
<evidence type="ECO:0000256" key="1">
    <source>
        <dbReference type="ARBA" id="ARBA00000085"/>
    </source>
</evidence>
<keyword evidence="3" id="KW-0808">Transferase</keyword>
<evidence type="ECO:0000313" key="8">
    <source>
        <dbReference type="Proteomes" id="UP001143486"/>
    </source>
</evidence>
<feature type="transmembrane region" description="Helical" evidence="5">
    <location>
        <begin position="43"/>
        <end position="62"/>
    </location>
</feature>
<feature type="domain" description="Histidine kinase" evidence="6">
    <location>
        <begin position="95"/>
        <end position="313"/>
    </location>
</feature>
<gene>
    <name evidence="7" type="ORF">GCM10017621_08890</name>
</gene>
<dbReference type="EMBL" id="BSFE01000002">
    <property type="protein sequence ID" value="GLK51381.1"/>
    <property type="molecule type" value="Genomic_DNA"/>
</dbReference>
<evidence type="ECO:0000256" key="4">
    <source>
        <dbReference type="ARBA" id="ARBA00022777"/>
    </source>
</evidence>
<accession>A0A9W6ILZ8</accession>
<evidence type="ECO:0000256" key="3">
    <source>
        <dbReference type="ARBA" id="ARBA00022679"/>
    </source>
</evidence>